<evidence type="ECO:0000313" key="7">
    <source>
        <dbReference type="EMBL" id="GIH02706.1"/>
    </source>
</evidence>
<dbReference type="GO" id="GO:0004252">
    <property type="term" value="F:serine-type endopeptidase activity"/>
    <property type="evidence" value="ECO:0007669"/>
    <property type="project" value="InterPro"/>
</dbReference>
<dbReference type="InterPro" id="IPR043504">
    <property type="entry name" value="Peptidase_S1_PA_chymotrypsin"/>
</dbReference>
<comment type="similarity">
    <text evidence="1">Belongs to the peptidase S1 family.</text>
</comment>
<evidence type="ECO:0000256" key="4">
    <source>
        <dbReference type="ARBA" id="ARBA00022825"/>
    </source>
</evidence>
<dbReference type="SUPFAM" id="SSF50494">
    <property type="entry name" value="Trypsin-like serine proteases"/>
    <property type="match status" value="1"/>
</dbReference>
<dbReference type="Proteomes" id="UP000612899">
    <property type="component" value="Unassembled WGS sequence"/>
</dbReference>
<name>A0A8J3Q3H3_9ACTN</name>
<sequence length="297" mass="30484">MRRMWSRVLVVLAVLGGIVAAPAVPVMAATPQERGALRDSLAALAPVGSSAVIDPATGEVVVRVAGAASLQFRATAARHRPVRTVNAEQPVRTNAILIGGQAMNSLDGRICSTGLITKHGSIFYVVTAGHCVAGALSPWFGPGGGMIGPEKSAHFPDNDFGLLRVSDVTPYQLRSQVAWETGSVLIGAVADVAVGAPVCKTGRTTGTTCGTVLAKDATWHYPDGVVYGLIETDVCAGPGDSGAPLVSLGGGYTSRSRHGAFGILSGSNNNTCGAPGYRSAFQPLPEVMSFHSLVLPI</sequence>
<evidence type="ECO:0000313" key="8">
    <source>
        <dbReference type="Proteomes" id="UP000612899"/>
    </source>
</evidence>
<evidence type="ECO:0000256" key="2">
    <source>
        <dbReference type="ARBA" id="ARBA00022670"/>
    </source>
</evidence>
<keyword evidence="4" id="KW-0720">Serine protease</keyword>
<dbReference type="EMBL" id="BONY01000003">
    <property type="protein sequence ID" value="GIH02706.1"/>
    <property type="molecule type" value="Genomic_DNA"/>
</dbReference>
<dbReference type="InterPro" id="IPR009003">
    <property type="entry name" value="Peptidase_S1_PA"/>
</dbReference>
<dbReference type="InterPro" id="IPR018114">
    <property type="entry name" value="TRYPSIN_HIS"/>
</dbReference>
<evidence type="ECO:0000256" key="5">
    <source>
        <dbReference type="ARBA" id="ARBA00023157"/>
    </source>
</evidence>
<keyword evidence="8" id="KW-1185">Reference proteome</keyword>
<dbReference type="Pfam" id="PF00089">
    <property type="entry name" value="Trypsin"/>
    <property type="match status" value="1"/>
</dbReference>
<dbReference type="Gene3D" id="2.40.10.10">
    <property type="entry name" value="Trypsin-like serine proteases"/>
    <property type="match status" value="2"/>
</dbReference>
<gene>
    <name evidence="7" type="ORF">Rhe02_07730</name>
</gene>
<organism evidence="7 8">
    <name type="scientific">Rhizocola hellebori</name>
    <dbReference type="NCBI Taxonomy" id="1392758"/>
    <lineage>
        <taxon>Bacteria</taxon>
        <taxon>Bacillati</taxon>
        <taxon>Actinomycetota</taxon>
        <taxon>Actinomycetes</taxon>
        <taxon>Micromonosporales</taxon>
        <taxon>Micromonosporaceae</taxon>
        <taxon>Rhizocola</taxon>
    </lineage>
</organism>
<comment type="caution">
    <text evidence="7">The sequence shown here is derived from an EMBL/GenBank/DDBJ whole genome shotgun (WGS) entry which is preliminary data.</text>
</comment>
<dbReference type="CDD" id="cd21112">
    <property type="entry name" value="alphaLP-like"/>
    <property type="match status" value="1"/>
</dbReference>
<evidence type="ECO:0000259" key="6">
    <source>
        <dbReference type="Pfam" id="PF00089"/>
    </source>
</evidence>
<dbReference type="InterPro" id="IPR001316">
    <property type="entry name" value="Pept_S1A_streptogrisin"/>
</dbReference>
<dbReference type="PROSITE" id="PS00134">
    <property type="entry name" value="TRYPSIN_HIS"/>
    <property type="match status" value="1"/>
</dbReference>
<dbReference type="RefSeq" id="WP_203906634.1">
    <property type="nucleotide sequence ID" value="NZ_BONY01000003.1"/>
</dbReference>
<accession>A0A8J3Q3H3</accession>
<dbReference type="PRINTS" id="PR00861">
    <property type="entry name" value="ALYTICPTASE"/>
</dbReference>
<keyword evidence="2" id="KW-0645">Protease</keyword>
<dbReference type="GO" id="GO:0006508">
    <property type="term" value="P:proteolysis"/>
    <property type="evidence" value="ECO:0007669"/>
    <property type="project" value="UniProtKB-KW"/>
</dbReference>
<evidence type="ECO:0000256" key="1">
    <source>
        <dbReference type="ARBA" id="ARBA00007664"/>
    </source>
</evidence>
<dbReference type="AlphaFoldDB" id="A0A8J3Q3H3"/>
<proteinExistence type="inferred from homology"/>
<reference evidence="7" key="1">
    <citation type="submission" date="2021-01" db="EMBL/GenBank/DDBJ databases">
        <title>Whole genome shotgun sequence of Rhizocola hellebori NBRC 109834.</title>
        <authorList>
            <person name="Komaki H."/>
            <person name="Tamura T."/>
        </authorList>
    </citation>
    <scope>NUCLEOTIDE SEQUENCE</scope>
    <source>
        <strain evidence="7">NBRC 109834</strain>
    </source>
</reference>
<keyword evidence="3" id="KW-0378">Hydrolase</keyword>
<dbReference type="InterPro" id="IPR001254">
    <property type="entry name" value="Trypsin_dom"/>
</dbReference>
<evidence type="ECO:0000256" key="3">
    <source>
        <dbReference type="ARBA" id="ARBA00022801"/>
    </source>
</evidence>
<keyword evidence="5" id="KW-1015">Disulfide bond</keyword>
<protein>
    <recommendedName>
        <fullName evidence="6">Peptidase S1 domain-containing protein</fullName>
    </recommendedName>
</protein>
<feature type="domain" description="Peptidase S1" evidence="6">
    <location>
        <begin position="111"/>
        <end position="287"/>
    </location>
</feature>